<organism evidence="2 3">
    <name type="scientific">Eragrostis curvula</name>
    <name type="common">weeping love grass</name>
    <dbReference type="NCBI Taxonomy" id="38414"/>
    <lineage>
        <taxon>Eukaryota</taxon>
        <taxon>Viridiplantae</taxon>
        <taxon>Streptophyta</taxon>
        <taxon>Embryophyta</taxon>
        <taxon>Tracheophyta</taxon>
        <taxon>Spermatophyta</taxon>
        <taxon>Magnoliopsida</taxon>
        <taxon>Liliopsida</taxon>
        <taxon>Poales</taxon>
        <taxon>Poaceae</taxon>
        <taxon>PACMAD clade</taxon>
        <taxon>Chloridoideae</taxon>
        <taxon>Eragrostideae</taxon>
        <taxon>Eragrostidinae</taxon>
        <taxon>Eragrostis</taxon>
    </lineage>
</organism>
<dbReference type="Proteomes" id="UP000324897">
    <property type="component" value="Chromosome 2"/>
</dbReference>
<dbReference type="CDD" id="cd22160">
    <property type="entry name" value="F-box_AtFBL13-like"/>
    <property type="match status" value="1"/>
</dbReference>
<feature type="domain" description="F-box" evidence="1">
    <location>
        <begin position="22"/>
        <end position="60"/>
    </location>
</feature>
<dbReference type="InterPro" id="IPR053781">
    <property type="entry name" value="F-box_AtFBL13-like"/>
</dbReference>
<evidence type="ECO:0000313" key="2">
    <source>
        <dbReference type="EMBL" id="TVU25011.1"/>
    </source>
</evidence>
<reference evidence="2 3" key="1">
    <citation type="journal article" date="2019" name="Sci. Rep.">
        <title>A high-quality genome of Eragrostis curvula grass provides insights into Poaceae evolution and supports new strategies to enhance forage quality.</title>
        <authorList>
            <person name="Carballo J."/>
            <person name="Santos B.A.C.M."/>
            <person name="Zappacosta D."/>
            <person name="Garbus I."/>
            <person name="Selva J.P."/>
            <person name="Gallo C.A."/>
            <person name="Diaz A."/>
            <person name="Albertini E."/>
            <person name="Caccamo M."/>
            <person name="Echenique V."/>
        </authorList>
    </citation>
    <scope>NUCLEOTIDE SEQUENCE [LARGE SCALE GENOMIC DNA]</scope>
    <source>
        <strain evidence="3">cv. Victoria</strain>
        <tissue evidence="2">Leaf</tissue>
    </source>
</reference>
<dbReference type="EMBL" id="RWGY01000013">
    <property type="protein sequence ID" value="TVU25011.1"/>
    <property type="molecule type" value="Genomic_DNA"/>
</dbReference>
<accession>A0A5J9UP39</accession>
<gene>
    <name evidence="2" type="ORF">EJB05_27485</name>
</gene>
<dbReference type="PANTHER" id="PTHR34223">
    <property type="entry name" value="OS11G0201299 PROTEIN"/>
    <property type="match status" value="1"/>
</dbReference>
<dbReference type="Gene3D" id="1.20.1280.50">
    <property type="match status" value="1"/>
</dbReference>
<dbReference type="SUPFAM" id="SSF52047">
    <property type="entry name" value="RNI-like"/>
    <property type="match status" value="1"/>
</dbReference>
<dbReference type="InterPro" id="IPR053197">
    <property type="entry name" value="F-box_SCFL_complex_component"/>
</dbReference>
<dbReference type="OrthoDB" id="591930at2759"/>
<sequence length="436" mass="49686">MADGSEDARGKRAVQEAGADRLSALPDDLLQQLMTFLPSRSAVQTCVLARRWREQWKSVPAIRITREDAKRYWGPNALNRFVNCLLIFRNKLPLDEAELNSVEDPDDFEEAVRYLEPWVQYCLSREVRKLCVSSNDQELRWLMPKGLITSAFQKLTTLELSRVHSDHDLDFSGCVKLEDLKIEFSGIFGNKIFSPSLKRLSVKVCAFPESARYQICVPNLTSLLMVDCTGLTPLLQRMPMLVDAFVRLQHCDDCCQNKYEVGDCGDESCKGCRGINYGKSTCVILEALSGATMLELPAAPEVFILRRDLTRCPVFSKLKTLLLNEWCFTSHHGALICFLQHSPVLEKLILQFPLNPGSFVQMGARYNLKKQSLILKDLTVEVKCYKVDEWIHKVLEVLCSYGLPLEKVKIKRLPMLDEFQFCDSWGSGCFSFEQKT</sequence>
<dbReference type="PANTHER" id="PTHR34223:SF88">
    <property type="entry name" value="OS11G0200950 PROTEIN"/>
    <property type="match status" value="1"/>
</dbReference>
<proteinExistence type="predicted"/>
<dbReference type="SUPFAM" id="SSF81383">
    <property type="entry name" value="F-box domain"/>
    <property type="match status" value="1"/>
</dbReference>
<evidence type="ECO:0000259" key="1">
    <source>
        <dbReference type="Pfam" id="PF00646"/>
    </source>
</evidence>
<comment type="caution">
    <text evidence="2">The sequence shown here is derived from an EMBL/GenBank/DDBJ whole genome shotgun (WGS) entry which is preliminary data.</text>
</comment>
<dbReference type="Gramene" id="TVU25011">
    <property type="protein sequence ID" value="TVU25011"/>
    <property type="gene ID" value="EJB05_27485"/>
</dbReference>
<dbReference type="InterPro" id="IPR036047">
    <property type="entry name" value="F-box-like_dom_sf"/>
</dbReference>
<keyword evidence="3" id="KW-1185">Reference proteome</keyword>
<dbReference type="AlphaFoldDB" id="A0A5J9UP39"/>
<dbReference type="InterPro" id="IPR001810">
    <property type="entry name" value="F-box_dom"/>
</dbReference>
<protein>
    <recommendedName>
        <fullName evidence="1">F-box domain-containing protein</fullName>
    </recommendedName>
</protein>
<name>A0A5J9UP39_9POAL</name>
<evidence type="ECO:0000313" key="3">
    <source>
        <dbReference type="Proteomes" id="UP000324897"/>
    </source>
</evidence>
<dbReference type="Pfam" id="PF00646">
    <property type="entry name" value="F-box"/>
    <property type="match status" value="1"/>
</dbReference>